<name>A0A3B1BBF7_9ZZZZ</name>
<feature type="non-terminal residue" evidence="1">
    <location>
        <position position="1"/>
    </location>
</feature>
<sequence length="111" mass="12608">DVLNAELSNSNNNSWEIFANNIYRRSRKLWLMGMLGYKSVSANGYSLGDALYDGGRSKVYIEPGISWFFSKAMYATGRVRYSKIDDRQDAFSAKDAAYNVFNIDLGLVYSF</sequence>
<reference evidence="1" key="1">
    <citation type="submission" date="2018-06" db="EMBL/GenBank/DDBJ databases">
        <authorList>
            <person name="Zhirakovskaya E."/>
        </authorList>
    </citation>
    <scope>NUCLEOTIDE SEQUENCE</scope>
</reference>
<dbReference type="EMBL" id="UOGB01000026">
    <property type="protein sequence ID" value="VAX15616.1"/>
    <property type="molecule type" value="Genomic_DNA"/>
</dbReference>
<evidence type="ECO:0000313" key="1">
    <source>
        <dbReference type="EMBL" id="VAX15616.1"/>
    </source>
</evidence>
<evidence type="ECO:0008006" key="2">
    <source>
        <dbReference type="Google" id="ProtNLM"/>
    </source>
</evidence>
<gene>
    <name evidence="1" type="ORF">MNBD_NITROSPINAE03-325</name>
</gene>
<accession>A0A3B1BBF7</accession>
<dbReference type="AlphaFoldDB" id="A0A3B1BBF7"/>
<proteinExistence type="predicted"/>
<organism evidence="1">
    <name type="scientific">hydrothermal vent metagenome</name>
    <dbReference type="NCBI Taxonomy" id="652676"/>
    <lineage>
        <taxon>unclassified sequences</taxon>
        <taxon>metagenomes</taxon>
        <taxon>ecological metagenomes</taxon>
    </lineage>
</organism>
<protein>
    <recommendedName>
        <fullName evidence="2">Outer membrane protein beta-barrel domain-containing protein</fullName>
    </recommendedName>
</protein>